<dbReference type="Proteomes" id="UP000253987">
    <property type="component" value="Unassembled WGS sequence"/>
</dbReference>
<proteinExistence type="predicted"/>
<dbReference type="Gene3D" id="3.20.20.450">
    <property type="entry name" value="EAL domain"/>
    <property type="match status" value="1"/>
</dbReference>
<dbReference type="InterPro" id="IPR001633">
    <property type="entry name" value="EAL_dom"/>
</dbReference>
<reference evidence="2 3" key="2">
    <citation type="submission" date="2018-06" db="EMBL/GenBank/DDBJ databases">
        <title>Marinobactersediminissp. nov, a moderately halophilic bacterium isolated from marine solar saltern.</title>
        <authorList>
            <person name="Zhang Y."/>
        </authorList>
    </citation>
    <scope>NUCLEOTIDE SEQUENCE [LARGE SCALE GENOMIC DNA]</scope>
    <source>
        <strain evidence="2 3">F01</strain>
    </source>
</reference>
<gene>
    <name evidence="2" type="ORF">DIT71_07795</name>
</gene>
<reference evidence="3" key="1">
    <citation type="submission" date="2018-05" db="EMBL/GenBank/DDBJ databases">
        <authorList>
            <person name="Lu D."/>
        </authorList>
    </citation>
    <scope>NUCLEOTIDE SEQUENCE [LARGE SCALE GENOMIC DNA]</scope>
    <source>
        <strain evidence="3">F01</strain>
    </source>
</reference>
<dbReference type="InterPro" id="IPR035919">
    <property type="entry name" value="EAL_sf"/>
</dbReference>
<dbReference type="AlphaFoldDB" id="A0A2V3ZLH7"/>
<organism evidence="2 3">
    <name type="scientific">Marinobacter vulgaris</name>
    <dbReference type="NCBI Taxonomy" id="1928331"/>
    <lineage>
        <taxon>Bacteria</taxon>
        <taxon>Pseudomonadati</taxon>
        <taxon>Pseudomonadota</taxon>
        <taxon>Gammaproteobacteria</taxon>
        <taxon>Pseudomonadales</taxon>
        <taxon>Marinobacteraceae</taxon>
        <taxon>Marinobacter</taxon>
    </lineage>
</organism>
<dbReference type="PROSITE" id="PS50883">
    <property type="entry name" value="EAL"/>
    <property type="match status" value="1"/>
</dbReference>
<dbReference type="OrthoDB" id="6601329at2"/>
<name>A0A2V3ZLH7_9GAMM</name>
<feature type="domain" description="EAL" evidence="1">
    <location>
        <begin position="1"/>
        <end position="53"/>
    </location>
</feature>
<dbReference type="SUPFAM" id="SSF141868">
    <property type="entry name" value="EAL domain-like"/>
    <property type="match status" value="1"/>
</dbReference>
<protein>
    <recommendedName>
        <fullName evidence="1">EAL domain-containing protein</fullName>
    </recommendedName>
</protein>
<evidence type="ECO:0000259" key="1">
    <source>
        <dbReference type="PROSITE" id="PS50883"/>
    </source>
</evidence>
<accession>A0A2V3ZLH7</accession>
<sequence>MAHVMGVQVVAVRVESDEQLQSFSRAVWDYAQGFLFFRPLSQDVFEALLSPDRQQEAS</sequence>
<evidence type="ECO:0000313" key="3">
    <source>
        <dbReference type="Proteomes" id="UP000253987"/>
    </source>
</evidence>
<evidence type="ECO:0000313" key="2">
    <source>
        <dbReference type="EMBL" id="PXX91758.1"/>
    </source>
</evidence>
<comment type="caution">
    <text evidence="2">The sequence shown here is derived from an EMBL/GenBank/DDBJ whole genome shotgun (WGS) entry which is preliminary data.</text>
</comment>
<keyword evidence="3" id="KW-1185">Reference proteome</keyword>
<dbReference type="EMBL" id="QFWX01000003">
    <property type="protein sequence ID" value="PXX91758.1"/>
    <property type="molecule type" value="Genomic_DNA"/>
</dbReference>